<evidence type="ECO:0000259" key="5">
    <source>
        <dbReference type="Pfam" id="PF04542"/>
    </source>
</evidence>
<dbReference type="InterPro" id="IPR013249">
    <property type="entry name" value="RNA_pol_sigma70_r4_t2"/>
</dbReference>
<dbReference type="InterPro" id="IPR039425">
    <property type="entry name" value="RNA_pol_sigma-70-like"/>
</dbReference>
<dbReference type="Pfam" id="PF08281">
    <property type="entry name" value="Sigma70_r4_2"/>
    <property type="match status" value="1"/>
</dbReference>
<dbReference type="OrthoDB" id="9803470at2"/>
<dbReference type="GO" id="GO:0006352">
    <property type="term" value="P:DNA-templated transcription initiation"/>
    <property type="evidence" value="ECO:0007669"/>
    <property type="project" value="InterPro"/>
</dbReference>
<keyword evidence="3" id="KW-0731">Sigma factor</keyword>
<evidence type="ECO:0000259" key="6">
    <source>
        <dbReference type="Pfam" id="PF08281"/>
    </source>
</evidence>
<keyword evidence="4" id="KW-0804">Transcription</keyword>
<evidence type="ECO:0000256" key="3">
    <source>
        <dbReference type="ARBA" id="ARBA00023082"/>
    </source>
</evidence>
<comment type="similarity">
    <text evidence="1">Belongs to the sigma-70 factor family. ECF subfamily.</text>
</comment>
<protein>
    <submittedName>
        <fullName evidence="7">RNA polymerase sigma-70 factor, ECF subfamily</fullName>
    </submittedName>
</protein>
<gene>
    <name evidence="7" type="ORF">SAMN04488515_0034</name>
</gene>
<evidence type="ECO:0000313" key="8">
    <source>
        <dbReference type="Proteomes" id="UP000199167"/>
    </source>
</evidence>
<sequence>MELSEIERLISQISMGDREAFSRLYDATSGKLFSVCLRVLKQRDVAEDAMQDAYVKIWKNAGRYNVTSYSPMSWLIAIARNSAIDRLRKQKPTQDIDDYIHHFAATGPTPEQSAVASSEVKRIMGCLDELETDRRDAIKGAYLDGETYKDLSARFNIPLNTMRTWLRRGLANLRECMSR</sequence>
<dbReference type="GO" id="GO:0003677">
    <property type="term" value="F:DNA binding"/>
    <property type="evidence" value="ECO:0007669"/>
    <property type="project" value="InterPro"/>
</dbReference>
<evidence type="ECO:0000256" key="2">
    <source>
        <dbReference type="ARBA" id="ARBA00023015"/>
    </source>
</evidence>
<dbReference type="PANTHER" id="PTHR43133:SF62">
    <property type="entry name" value="RNA POLYMERASE SIGMA FACTOR SIGZ"/>
    <property type="match status" value="1"/>
</dbReference>
<dbReference type="NCBIfam" id="TIGR02937">
    <property type="entry name" value="sigma70-ECF"/>
    <property type="match status" value="1"/>
</dbReference>
<evidence type="ECO:0000256" key="1">
    <source>
        <dbReference type="ARBA" id="ARBA00010641"/>
    </source>
</evidence>
<keyword evidence="8" id="KW-1185">Reference proteome</keyword>
<proteinExistence type="inferred from homology"/>
<feature type="domain" description="RNA polymerase sigma factor 70 region 4 type 2" evidence="6">
    <location>
        <begin position="122"/>
        <end position="173"/>
    </location>
</feature>
<accession>A0A1I0MIC7</accession>
<keyword evidence="2" id="KW-0805">Transcription regulation</keyword>
<dbReference type="InterPro" id="IPR013324">
    <property type="entry name" value="RNA_pol_sigma_r3/r4-like"/>
</dbReference>
<dbReference type="GO" id="GO:0016987">
    <property type="term" value="F:sigma factor activity"/>
    <property type="evidence" value="ECO:0007669"/>
    <property type="project" value="UniProtKB-KW"/>
</dbReference>
<evidence type="ECO:0000313" key="7">
    <source>
        <dbReference type="EMBL" id="SEV88073.1"/>
    </source>
</evidence>
<dbReference type="InterPro" id="IPR013325">
    <property type="entry name" value="RNA_pol_sigma_r2"/>
</dbReference>
<dbReference type="InterPro" id="IPR014284">
    <property type="entry name" value="RNA_pol_sigma-70_dom"/>
</dbReference>
<evidence type="ECO:0000256" key="4">
    <source>
        <dbReference type="ARBA" id="ARBA00023163"/>
    </source>
</evidence>
<dbReference type="PANTHER" id="PTHR43133">
    <property type="entry name" value="RNA POLYMERASE ECF-TYPE SIGMA FACTO"/>
    <property type="match status" value="1"/>
</dbReference>
<dbReference type="Proteomes" id="UP000199167">
    <property type="component" value="Unassembled WGS sequence"/>
</dbReference>
<name>A0A1I0MIC7_9RHOB</name>
<dbReference type="Gene3D" id="1.10.1740.10">
    <property type="match status" value="1"/>
</dbReference>
<dbReference type="SUPFAM" id="SSF88659">
    <property type="entry name" value="Sigma3 and sigma4 domains of RNA polymerase sigma factors"/>
    <property type="match status" value="1"/>
</dbReference>
<dbReference type="Gene3D" id="1.10.10.10">
    <property type="entry name" value="Winged helix-like DNA-binding domain superfamily/Winged helix DNA-binding domain"/>
    <property type="match status" value="1"/>
</dbReference>
<dbReference type="AlphaFoldDB" id="A0A1I0MIC7"/>
<dbReference type="EMBL" id="FOIZ01000001">
    <property type="protein sequence ID" value="SEV88073.1"/>
    <property type="molecule type" value="Genomic_DNA"/>
</dbReference>
<dbReference type="InterPro" id="IPR007627">
    <property type="entry name" value="RNA_pol_sigma70_r2"/>
</dbReference>
<feature type="domain" description="RNA polymerase sigma-70 region 2" evidence="5">
    <location>
        <begin position="24"/>
        <end position="91"/>
    </location>
</feature>
<dbReference type="InterPro" id="IPR036388">
    <property type="entry name" value="WH-like_DNA-bd_sf"/>
</dbReference>
<dbReference type="STRING" id="364200.SAMN04488515_0034"/>
<dbReference type="Pfam" id="PF04542">
    <property type="entry name" value="Sigma70_r2"/>
    <property type="match status" value="1"/>
</dbReference>
<reference evidence="7 8" key="1">
    <citation type="submission" date="2016-10" db="EMBL/GenBank/DDBJ databases">
        <authorList>
            <person name="de Groot N.N."/>
        </authorList>
    </citation>
    <scope>NUCLEOTIDE SEQUENCE [LARGE SCALE GENOMIC DNA]</scope>
    <source>
        <strain evidence="7 8">DSM 17925</strain>
    </source>
</reference>
<dbReference type="SUPFAM" id="SSF88946">
    <property type="entry name" value="Sigma2 domain of RNA polymerase sigma factors"/>
    <property type="match status" value="1"/>
</dbReference>
<organism evidence="7 8">
    <name type="scientific">Cognatiyoonia koreensis</name>
    <dbReference type="NCBI Taxonomy" id="364200"/>
    <lineage>
        <taxon>Bacteria</taxon>
        <taxon>Pseudomonadati</taxon>
        <taxon>Pseudomonadota</taxon>
        <taxon>Alphaproteobacteria</taxon>
        <taxon>Rhodobacterales</taxon>
        <taxon>Paracoccaceae</taxon>
        <taxon>Cognatiyoonia</taxon>
    </lineage>
</organism>